<dbReference type="GO" id="GO:0016887">
    <property type="term" value="F:ATP hydrolysis activity"/>
    <property type="evidence" value="ECO:0007669"/>
    <property type="project" value="InterPro"/>
</dbReference>
<organism evidence="11 12">
    <name type="scientific">Leptotrombidium deliense</name>
    <dbReference type="NCBI Taxonomy" id="299467"/>
    <lineage>
        <taxon>Eukaryota</taxon>
        <taxon>Metazoa</taxon>
        <taxon>Ecdysozoa</taxon>
        <taxon>Arthropoda</taxon>
        <taxon>Chelicerata</taxon>
        <taxon>Arachnida</taxon>
        <taxon>Acari</taxon>
        <taxon>Acariformes</taxon>
        <taxon>Trombidiformes</taxon>
        <taxon>Prostigmata</taxon>
        <taxon>Anystina</taxon>
        <taxon>Parasitengona</taxon>
        <taxon>Trombiculoidea</taxon>
        <taxon>Trombiculidae</taxon>
        <taxon>Leptotrombidium</taxon>
    </lineage>
</organism>
<comment type="similarity">
    <text evidence="2">Belongs to the ABC transporter superfamily. ABCG family. Eye pigment precursor importer (TC 3.A.1.204) subfamily.</text>
</comment>
<evidence type="ECO:0000256" key="6">
    <source>
        <dbReference type="ARBA" id="ARBA00022840"/>
    </source>
</evidence>
<evidence type="ECO:0000256" key="7">
    <source>
        <dbReference type="ARBA" id="ARBA00022989"/>
    </source>
</evidence>
<dbReference type="PROSITE" id="PS50893">
    <property type="entry name" value="ABC_TRANSPORTER_2"/>
    <property type="match status" value="1"/>
</dbReference>
<evidence type="ECO:0000256" key="8">
    <source>
        <dbReference type="ARBA" id="ARBA00023136"/>
    </source>
</evidence>
<dbReference type="Pfam" id="PF19055">
    <property type="entry name" value="ABC2_membrane_7"/>
    <property type="match status" value="1"/>
</dbReference>
<dbReference type="Pfam" id="PF00005">
    <property type="entry name" value="ABC_tran"/>
    <property type="match status" value="1"/>
</dbReference>
<feature type="transmembrane region" description="Helical" evidence="9">
    <location>
        <begin position="376"/>
        <end position="396"/>
    </location>
</feature>
<dbReference type="SUPFAM" id="SSF52540">
    <property type="entry name" value="P-loop containing nucleoside triphosphate hydrolases"/>
    <property type="match status" value="1"/>
</dbReference>
<gene>
    <name evidence="11" type="ORF">B4U80_08085</name>
</gene>
<keyword evidence="12" id="KW-1185">Reference proteome</keyword>
<dbReference type="VEuPathDB" id="VectorBase:LDEU006608"/>
<keyword evidence="5" id="KW-0547">Nucleotide-binding</keyword>
<evidence type="ECO:0000256" key="9">
    <source>
        <dbReference type="SAM" id="Phobius"/>
    </source>
</evidence>
<dbReference type="PROSITE" id="PS00211">
    <property type="entry name" value="ABC_TRANSPORTER_1"/>
    <property type="match status" value="1"/>
</dbReference>
<dbReference type="AlphaFoldDB" id="A0A443SCZ6"/>
<dbReference type="OrthoDB" id="66620at2759"/>
<dbReference type="Gene3D" id="3.40.50.300">
    <property type="entry name" value="P-loop containing nucleotide triphosphate hydrolases"/>
    <property type="match status" value="1"/>
</dbReference>
<feature type="transmembrane region" description="Helical" evidence="9">
    <location>
        <begin position="692"/>
        <end position="710"/>
    </location>
</feature>
<evidence type="ECO:0000313" key="11">
    <source>
        <dbReference type="EMBL" id="RWS25431.1"/>
    </source>
</evidence>
<proteinExistence type="inferred from homology"/>
<evidence type="ECO:0000256" key="1">
    <source>
        <dbReference type="ARBA" id="ARBA00004141"/>
    </source>
</evidence>
<dbReference type="Pfam" id="PF01061">
    <property type="entry name" value="ABC2_membrane"/>
    <property type="match status" value="1"/>
</dbReference>
<dbReference type="InterPro" id="IPR050352">
    <property type="entry name" value="ABCG_transporters"/>
</dbReference>
<keyword evidence="6" id="KW-0067">ATP-binding</keyword>
<keyword evidence="3" id="KW-0813">Transport</keyword>
<dbReference type="InterPro" id="IPR017871">
    <property type="entry name" value="ABC_transporter-like_CS"/>
</dbReference>
<dbReference type="InterPro" id="IPR013525">
    <property type="entry name" value="ABC2_TM"/>
</dbReference>
<dbReference type="PANTHER" id="PTHR48041:SF78">
    <property type="entry name" value="ABC TRANSPORTER EXPRESSED IN TRACHEA, ISOFORM A"/>
    <property type="match status" value="1"/>
</dbReference>
<feature type="transmembrane region" description="Helical" evidence="9">
    <location>
        <begin position="518"/>
        <end position="541"/>
    </location>
</feature>
<name>A0A443SCZ6_9ACAR</name>
<feature type="transmembrane region" description="Helical" evidence="9">
    <location>
        <begin position="440"/>
        <end position="459"/>
    </location>
</feature>
<dbReference type="STRING" id="299467.A0A443SCZ6"/>
<evidence type="ECO:0000256" key="2">
    <source>
        <dbReference type="ARBA" id="ARBA00005814"/>
    </source>
</evidence>
<evidence type="ECO:0000256" key="4">
    <source>
        <dbReference type="ARBA" id="ARBA00022692"/>
    </source>
</evidence>
<keyword evidence="8 9" id="KW-0472">Membrane</keyword>
<keyword evidence="4 9" id="KW-0812">Transmembrane</keyword>
<evidence type="ECO:0000259" key="10">
    <source>
        <dbReference type="PROSITE" id="PS50893"/>
    </source>
</evidence>
<dbReference type="SMART" id="SM00382">
    <property type="entry name" value="AAA"/>
    <property type="match status" value="1"/>
</dbReference>
<dbReference type="PANTHER" id="PTHR48041">
    <property type="entry name" value="ABC TRANSPORTER G FAMILY MEMBER 28"/>
    <property type="match status" value="1"/>
</dbReference>
<dbReference type="EMBL" id="NCKV01003714">
    <property type="protein sequence ID" value="RWS25431.1"/>
    <property type="molecule type" value="Genomic_DNA"/>
</dbReference>
<protein>
    <submittedName>
        <fullName evidence="11">ABC transporter sub-family G-like protein 1</fullName>
    </submittedName>
</protein>
<dbReference type="InterPro" id="IPR003439">
    <property type="entry name" value="ABC_transporter-like_ATP-bd"/>
</dbReference>
<feature type="domain" description="ABC transporter" evidence="10">
    <location>
        <begin position="47"/>
        <end position="299"/>
    </location>
</feature>
<comment type="caution">
    <text evidence="11">The sequence shown here is derived from an EMBL/GenBank/DDBJ whole genome shotgun (WGS) entry which is preliminary data.</text>
</comment>
<keyword evidence="7 9" id="KW-1133">Transmembrane helix</keyword>
<accession>A0A443SCZ6</accession>
<comment type="subcellular location">
    <subcellularLocation>
        <location evidence="1">Membrane</location>
        <topology evidence="1">Multi-pass membrane protein</topology>
    </subcellularLocation>
</comment>
<dbReference type="GO" id="GO:0005524">
    <property type="term" value="F:ATP binding"/>
    <property type="evidence" value="ECO:0007669"/>
    <property type="project" value="UniProtKB-KW"/>
</dbReference>
<dbReference type="GO" id="GO:0140359">
    <property type="term" value="F:ABC-type transporter activity"/>
    <property type="evidence" value="ECO:0007669"/>
    <property type="project" value="InterPro"/>
</dbReference>
<reference evidence="11 12" key="1">
    <citation type="journal article" date="2018" name="Gigascience">
        <title>Genomes of trombidid mites reveal novel predicted allergens and laterally-transferred genes associated with secondary metabolism.</title>
        <authorList>
            <person name="Dong X."/>
            <person name="Chaisiri K."/>
            <person name="Xia D."/>
            <person name="Armstrong S.D."/>
            <person name="Fang Y."/>
            <person name="Donnelly M.J."/>
            <person name="Kadowaki T."/>
            <person name="McGarry J.W."/>
            <person name="Darby A.C."/>
            <person name="Makepeace B.L."/>
        </authorList>
    </citation>
    <scope>NUCLEOTIDE SEQUENCE [LARGE SCALE GENOMIC DNA]</scope>
    <source>
        <strain evidence="11">UoL-UT</strain>
    </source>
</reference>
<dbReference type="Proteomes" id="UP000288716">
    <property type="component" value="Unassembled WGS sequence"/>
</dbReference>
<dbReference type="InterPro" id="IPR003593">
    <property type="entry name" value="AAA+_ATPase"/>
</dbReference>
<feature type="transmembrane region" description="Helical" evidence="9">
    <location>
        <begin position="547"/>
        <end position="567"/>
    </location>
</feature>
<sequence length="718" mass="81443">MFELAEKKPKIQKIAEDALENEKEAFEIIWTNLSYKIECNLIQRMLQRIQGFHNPINQRTILNRINGSVKSGELVAFIGPSGAGKSTLMECIVERRNKGKSGIISIYGNSLTNVKMSFIAQKNDALFRLLTVRETIYYAARLQCSSKTQVLEYLFDDSGHQVLADKGSTEYCNIITDRVISDLGLEVCENNRLPSCSGGQLKRLAIAQQLVLKPRILVLDEPTSGLDSSSCIQVIEILLKLTTSKPQIAVMATIHQPSYKVLNMFHKLYIIAKNGDCVYEGKPENLVNHIEQFGVVCPLNYNPAELMIEIACGDHGERVIKNMANYHRKMYSTEEIKKKRQTDFSKFLAEETKFPFLHLVYILCERNLLLTLRNPFAFALRFLSTIAVSLFTTTVFSTNIGRRGGCPPQFNAEFEPSQLKQIGDEIESELLTIFNNIGNVFFLVIFMMFNTVLPMSLSFPNELISFRDEKANQWYSMSIFFFGKLAAEIPVNILLVTIFLPISYILQNQPPDLWRFWYIYLVLNLVQLSSVGFALVTGTIFMNNIPAAVFCGPTMFVPFVLFTGVFVKIKSMSKFFISVSYISYLRFGFEGLVVALYGFNRCGQHLSQELLQGKEAFVIWMSAMIGVYDEQENRPISANSTDVAAKSGVASQQFVEELIDKIAGTFISKNNEVRSAVMNIFEFEDWFLQRSLSLLTVYTFVSLTLAYVVVKKRSRIDN</sequence>
<feature type="transmembrane region" description="Helical" evidence="9">
    <location>
        <begin position="479"/>
        <end position="506"/>
    </location>
</feature>
<dbReference type="InterPro" id="IPR027417">
    <property type="entry name" value="P-loop_NTPase"/>
</dbReference>
<evidence type="ECO:0000313" key="12">
    <source>
        <dbReference type="Proteomes" id="UP000288716"/>
    </source>
</evidence>
<feature type="transmembrane region" description="Helical" evidence="9">
    <location>
        <begin position="579"/>
        <end position="599"/>
    </location>
</feature>
<dbReference type="GO" id="GO:0005886">
    <property type="term" value="C:plasma membrane"/>
    <property type="evidence" value="ECO:0007669"/>
    <property type="project" value="TreeGrafter"/>
</dbReference>
<evidence type="ECO:0000256" key="5">
    <source>
        <dbReference type="ARBA" id="ARBA00022741"/>
    </source>
</evidence>
<evidence type="ECO:0000256" key="3">
    <source>
        <dbReference type="ARBA" id="ARBA00022448"/>
    </source>
</evidence>
<dbReference type="InterPro" id="IPR043926">
    <property type="entry name" value="ABCG_dom"/>
</dbReference>